<reference evidence="2 3" key="1">
    <citation type="journal article" date="2017" name="BMC Genomics">
        <title>Comparative and functional genomics of the Lactococcus lactis taxon; insights into evolution and niche adaptation.</title>
        <authorList>
            <person name="Kelleher P."/>
            <person name="Bottacini F."/>
            <person name="Mahony J."/>
            <person name="Kilcawley K.N."/>
            <person name="van Sinderen D."/>
        </authorList>
    </citation>
    <scope>NUCLEOTIDE SEQUENCE [LARGE SCALE GENOMIC DNA]</scope>
    <source>
        <strain evidence="2 3">JM3</strain>
    </source>
</reference>
<dbReference type="SUPFAM" id="SSF53335">
    <property type="entry name" value="S-adenosyl-L-methionine-dependent methyltransferases"/>
    <property type="match status" value="1"/>
</dbReference>
<dbReference type="PROSITE" id="PS00092">
    <property type="entry name" value="N6_MTASE"/>
    <property type="match status" value="1"/>
</dbReference>
<dbReference type="GO" id="GO:0009007">
    <property type="term" value="F:site-specific DNA-methyltransferase (adenine-specific) activity"/>
    <property type="evidence" value="ECO:0007669"/>
    <property type="project" value="UniProtKB-EC"/>
</dbReference>
<dbReference type="REBASE" id="602787">
    <property type="entry name" value="M2.LcrJM3II"/>
</dbReference>
<sequence>MSEKFKFDVVIGNPPYQEEDGGAGSSSVPIYNKFMEEAVKLDPDYISFITPSKWFAGGKGLDNFRNYMLSSGKLAYMEDYVNAKEVFDNTSIGGGVSFYLWSKKHKGTTKFVSYHDGNRVVADRDLTEFPIFVRYNEAVSIIHKVRNIDVKAVSEFVKPRNPFGFSSKERGNDFKSDENYIHLISSGGEGYIPYSDIKSGIDLVENYKVIISKVTAEHAGEPDKKGMFKIVSTNRILKPNEVNTDSYLVIYSNENEQITQNYLKYLQTKFYRVLLMQAVTSINLSKDKFDFVPVQNFEEDSDIDWTKSIPEIDQQLYAKYGLDEHEIAFIEEKVKAME</sequence>
<dbReference type="InterPro" id="IPR029063">
    <property type="entry name" value="SAM-dependent_MTases_sf"/>
</dbReference>
<dbReference type="Gene3D" id="3.40.50.150">
    <property type="entry name" value="Vaccinia Virus protein VP39"/>
    <property type="match status" value="1"/>
</dbReference>
<gene>
    <name evidence="2" type="ORF">LLJM3_0103</name>
</gene>
<keyword evidence="2" id="KW-0489">Methyltransferase</keyword>
<accession>A0AA34XJZ9</accession>
<keyword evidence="2" id="KW-0808">Transferase</keyword>
<dbReference type="Pfam" id="PF07669">
    <property type="entry name" value="Eco57I"/>
    <property type="match status" value="1"/>
</dbReference>
<dbReference type="AlphaFoldDB" id="A0AA34XJZ9"/>
<dbReference type="Proteomes" id="UP000192161">
    <property type="component" value="Chromosome"/>
</dbReference>
<evidence type="ECO:0000313" key="2">
    <source>
        <dbReference type="EMBL" id="ARE22326.1"/>
    </source>
</evidence>
<dbReference type="InterPro" id="IPR002052">
    <property type="entry name" value="DNA_methylase_N6_adenine_CS"/>
</dbReference>
<proteinExistence type="predicted"/>
<dbReference type="GO" id="GO:0032259">
    <property type="term" value="P:methylation"/>
    <property type="evidence" value="ECO:0007669"/>
    <property type="project" value="UniProtKB-KW"/>
</dbReference>
<feature type="domain" description="Type II methyltransferase M.TaqI-like" evidence="1">
    <location>
        <begin position="3"/>
        <end position="87"/>
    </location>
</feature>
<dbReference type="GO" id="GO:0003676">
    <property type="term" value="F:nucleic acid binding"/>
    <property type="evidence" value="ECO:0007669"/>
    <property type="project" value="InterPro"/>
</dbReference>
<organism evidence="2 3">
    <name type="scientific">Lactococcus lactis subsp. cremoris</name>
    <name type="common">Streptococcus cremoris</name>
    <dbReference type="NCBI Taxonomy" id="1359"/>
    <lineage>
        <taxon>Bacteria</taxon>
        <taxon>Bacillati</taxon>
        <taxon>Bacillota</taxon>
        <taxon>Bacilli</taxon>
        <taxon>Lactobacillales</taxon>
        <taxon>Streptococcaceae</taxon>
        <taxon>Lactococcus</taxon>
    </lineage>
</organism>
<evidence type="ECO:0000259" key="1">
    <source>
        <dbReference type="Pfam" id="PF07669"/>
    </source>
</evidence>
<dbReference type="InterPro" id="IPR011639">
    <property type="entry name" value="MethylTrfase_TaqI-like_dom"/>
</dbReference>
<evidence type="ECO:0000313" key="3">
    <source>
        <dbReference type="Proteomes" id="UP000192161"/>
    </source>
</evidence>
<name>A0AA34XJZ9_LACLC</name>
<dbReference type="GO" id="GO:0006304">
    <property type="term" value="P:DNA modification"/>
    <property type="evidence" value="ECO:0007669"/>
    <property type="project" value="InterPro"/>
</dbReference>
<dbReference type="RefSeq" id="WP_063284011.1">
    <property type="nucleotide sequence ID" value="NZ_CP015901.2"/>
</dbReference>
<dbReference type="EMBL" id="CP015901">
    <property type="protein sequence ID" value="ARE22326.1"/>
    <property type="molecule type" value="Genomic_DNA"/>
</dbReference>
<protein>
    <submittedName>
        <fullName evidence="2">Eco57I restriction-modification methylase domain-containing protein</fullName>
    </submittedName>
</protein>